<evidence type="ECO:0000313" key="2">
    <source>
        <dbReference type="Proteomes" id="UP001157502"/>
    </source>
</evidence>
<name>A0ACC2GGN6_DALPE</name>
<organism evidence="1 2">
    <name type="scientific">Dallia pectoralis</name>
    <name type="common">Alaska blackfish</name>
    <dbReference type="NCBI Taxonomy" id="75939"/>
    <lineage>
        <taxon>Eukaryota</taxon>
        <taxon>Metazoa</taxon>
        <taxon>Chordata</taxon>
        <taxon>Craniata</taxon>
        <taxon>Vertebrata</taxon>
        <taxon>Euteleostomi</taxon>
        <taxon>Actinopterygii</taxon>
        <taxon>Neopterygii</taxon>
        <taxon>Teleostei</taxon>
        <taxon>Protacanthopterygii</taxon>
        <taxon>Esociformes</taxon>
        <taxon>Umbridae</taxon>
        <taxon>Dallia</taxon>
    </lineage>
</organism>
<proteinExistence type="predicted"/>
<comment type="caution">
    <text evidence="1">The sequence shown here is derived from an EMBL/GenBank/DDBJ whole genome shotgun (WGS) entry which is preliminary data.</text>
</comment>
<dbReference type="Proteomes" id="UP001157502">
    <property type="component" value="Chromosome 13"/>
</dbReference>
<reference evidence="1" key="1">
    <citation type="submission" date="2021-05" db="EMBL/GenBank/DDBJ databases">
        <authorList>
            <person name="Pan Q."/>
            <person name="Jouanno E."/>
            <person name="Zahm M."/>
            <person name="Klopp C."/>
            <person name="Cabau C."/>
            <person name="Louis A."/>
            <person name="Berthelot C."/>
            <person name="Parey E."/>
            <person name="Roest Crollius H."/>
            <person name="Montfort J."/>
            <person name="Robinson-Rechavi M."/>
            <person name="Bouchez O."/>
            <person name="Lampietro C."/>
            <person name="Lopez Roques C."/>
            <person name="Donnadieu C."/>
            <person name="Postlethwait J."/>
            <person name="Bobe J."/>
            <person name="Dillon D."/>
            <person name="Chandos A."/>
            <person name="von Hippel F."/>
            <person name="Guiguen Y."/>
        </authorList>
    </citation>
    <scope>NUCLEOTIDE SEQUENCE</scope>
    <source>
        <strain evidence="1">YG-Jan2019</strain>
    </source>
</reference>
<sequence>MNVEYCLPARDTYLNILTSADTHASQNEVLLLCSSSSMTTQSTACLHEIRRPPFMIHYLRNPGSGTSEPGHITGPAFTVQSPGPL</sequence>
<protein>
    <submittedName>
        <fullName evidence="1">Uncharacterized protein</fullName>
    </submittedName>
</protein>
<evidence type="ECO:0000313" key="1">
    <source>
        <dbReference type="EMBL" id="KAJ8002762.1"/>
    </source>
</evidence>
<dbReference type="EMBL" id="CM055740">
    <property type="protein sequence ID" value="KAJ8002762.1"/>
    <property type="molecule type" value="Genomic_DNA"/>
</dbReference>
<gene>
    <name evidence="1" type="ORF">DPEC_G00162310</name>
</gene>
<accession>A0ACC2GGN6</accession>
<keyword evidence="2" id="KW-1185">Reference proteome</keyword>